<reference evidence="2 3" key="1">
    <citation type="journal article" date="2022" name="Antonie Van Leeuwenhoek">
        <title>Whole genome sequencing of the halophilic Halomonas qaidamensis XH36, a novel species strain with high ectoine production.</title>
        <authorList>
            <person name="Zhang T."/>
            <person name="Cui T."/>
            <person name="Cao Y."/>
            <person name="Li Y."/>
            <person name="Li F."/>
            <person name="Zhu D."/>
            <person name="Xing J."/>
        </authorList>
    </citation>
    <scope>NUCLEOTIDE SEQUENCE [LARGE SCALE GENOMIC DNA]</scope>
    <source>
        <strain evidence="2 3">XH36</strain>
    </source>
</reference>
<dbReference type="PANTHER" id="PTHR42924:SF3">
    <property type="entry name" value="POLYMERASE_HISTIDINOL PHOSPHATASE N-TERMINAL DOMAIN-CONTAINING PROTEIN"/>
    <property type="match status" value="1"/>
</dbReference>
<dbReference type="PANTHER" id="PTHR42924">
    <property type="entry name" value="EXONUCLEASE"/>
    <property type="match status" value="1"/>
</dbReference>
<keyword evidence="3" id="KW-1185">Reference proteome</keyword>
<dbReference type="EMBL" id="CP080627">
    <property type="protein sequence ID" value="UYV19786.1"/>
    <property type="molecule type" value="Genomic_DNA"/>
</dbReference>
<dbReference type="Pfam" id="PF02811">
    <property type="entry name" value="PHP"/>
    <property type="match status" value="1"/>
</dbReference>
<dbReference type="SUPFAM" id="SSF89550">
    <property type="entry name" value="PHP domain-like"/>
    <property type="match status" value="1"/>
</dbReference>
<accession>A0ABY6JR74</accession>
<gene>
    <name evidence="2" type="ORF">K1Y77_03675</name>
</gene>
<dbReference type="CDD" id="cd07438">
    <property type="entry name" value="PHP_HisPPase_AMP"/>
    <property type="match status" value="1"/>
</dbReference>
<dbReference type="Proteomes" id="UP001163082">
    <property type="component" value="Chromosome"/>
</dbReference>
<dbReference type="SMART" id="SM00481">
    <property type="entry name" value="POLIIIAc"/>
    <property type="match status" value="1"/>
</dbReference>
<dbReference type="RefSeq" id="WP_264430394.1">
    <property type="nucleotide sequence ID" value="NZ_CP080627.1"/>
</dbReference>
<evidence type="ECO:0000259" key="1">
    <source>
        <dbReference type="SMART" id="SM00481"/>
    </source>
</evidence>
<dbReference type="Gene3D" id="3.20.20.140">
    <property type="entry name" value="Metal-dependent hydrolases"/>
    <property type="match status" value="1"/>
</dbReference>
<protein>
    <submittedName>
        <fullName evidence="2">PHP domain-containing protein</fullName>
    </submittedName>
</protein>
<feature type="domain" description="Polymerase/histidinol phosphatase N-terminal" evidence="1">
    <location>
        <begin position="31"/>
        <end position="96"/>
    </location>
</feature>
<evidence type="ECO:0000313" key="2">
    <source>
        <dbReference type="EMBL" id="UYV19786.1"/>
    </source>
</evidence>
<sequence>MPLLPANDLPANYLPANALPPVFDVDQRYSVDLHMHSTASDGALTPTALVKLCAERGLTHMSLTDHDTMDGVDEASAAAEQAGLCLIPGCELSTRWQGINIHVVALMPGGLQGPLVEGLKQQREARIQRAEVIAERLEKMGLPNALEKARAQAGSDRPLGRPDFARALVAEGVVADWAGAFKRYLGSGKKGDVKAHWPEISEAVAWVVASGGVAVLAHPLRYGLTRRKRGLLMDAFQAAGGQSAELVSGQQNPDSTRDLARQLVERNLYASMGSDFHFPGSHAAPGSMSVIPRTAAPPIWQHSRLIHLRDAPSGMLGPGS</sequence>
<dbReference type="InterPro" id="IPR003141">
    <property type="entry name" value="Pol/His_phosphatase_N"/>
</dbReference>
<name>A0ABY6JR74_9GAMM</name>
<dbReference type="Gene3D" id="1.10.150.650">
    <property type="match status" value="1"/>
</dbReference>
<dbReference type="InterPro" id="IPR004013">
    <property type="entry name" value="PHP_dom"/>
</dbReference>
<dbReference type="InterPro" id="IPR016195">
    <property type="entry name" value="Pol/histidinol_Pase-like"/>
</dbReference>
<dbReference type="InterPro" id="IPR052018">
    <property type="entry name" value="PHP_domain"/>
</dbReference>
<evidence type="ECO:0000313" key="3">
    <source>
        <dbReference type="Proteomes" id="UP001163082"/>
    </source>
</evidence>
<organism evidence="2 3">
    <name type="scientific">Halomonas qaidamensis</name>
    <dbReference type="NCBI Taxonomy" id="2866211"/>
    <lineage>
        <taxon>Bacteria</taxon>
        <taxon>Pseudomonadati</taxon>
        <taxon>Pseudomonadota</taxon>
        <taxon>Gammaproteobacteria</taxon>
        <taxon>Oceanospirillales</taxon>
        <taxon>Halomonadaceae</taxon>
        <taxon>Halomonas</taxon>
    </lineage>
</organism>
<proteinExistence type="predicted"/>